<keyword evidence="1" id="KW-0540">Nuclease</keyword>
<keyword evidence="1" id="KW-0255">Endonuclease</keyword>
<dbReference type="EMBL" id="CP016359">
    <property type="protein sequence ID" value="APU67758.1"/>
    <property type="molecule type" value="Genomic_DNA"/>
</dbReference>
<gene>
    <name evidence="1" type="ORF">GRFL_1034</name>
</gene>
<proteinExistence type="predicted"/>
<dbReference type="AlphaFoldDB" id="A0A1L7I2A3"/>
<dbReference type="OrthoDB" id="9779761at2"/>
<organism evidence="1 2">
    <name type="scientific">Christiangramia flava JLT2011</name>
    <dbReference type="NCBI Taxonomy" id="1229726"/>
    <lineage>
        <taxon>Bacteria</taxon>
        <taxon>Pseudomonadati</taxon>
        <taxon>Bacteroidota</taxon>
        <taxon>Flavobacteriia</taxon>
        <taxon>Flavobacteriales</taxon>
        <taxon>Flavobacteriaceae</taxon>
        <taxon>Christiangramia</taxon>
    </lineage>
</organism>
<evidence type="ECO:0000313" key="2">
    <source>
        <dbReference type="Proteomes" id="UP000186230"/>
    </source>
</evidence>
<keyword evidence="2" id="KW-1185">Reference proteome</keyword>
<dbReference type="Pfam" id="PF01844">
    <property type="entry name" value="HNH"/>
    <property type="match status" value="1"/>
</dbReference>
<evidence type="ECO:0000313" key="1">
    <source>
        <dbReference type="EMBL" id="APU67758.1"/>
    </source>
</evidence>
<name>A0A1L7I2A3_9FLAO</name>
<dbReference type="InterPro" id="IPR002711">
    <property type="entry name" value="HNH"/>
</dbReference>
<sequence length="250" mass="29571">MKHIESIKELEQNLETVEFYLSEGTNSENNKTTKLIRAGACFVAYKIDDELRFAPSRFVGYKNNKLEKHFNSEKDGRETNVIIEKLLDNKLGINEKLEISFLKYCRNLGIEPYKKKRKYWTHNLSQDFKANVNLEGDFPEGRIIERKHKFRERNSRVSQIAKENFKNQHGRLFCQICEFDFEKEYGEIGVDFIEAHHTIPVSEMQKGHLTKIEDLAMLCSNCHKMVHKRRPWLEMAELKQLRNKVNDNTN</sequence>
<dbReference type="KEGG" id="gfl:GRFL_1034"/>
<dbReference type="STRING" id="1229726.GRFL_1034"/>
<dbReference type="GO" id="GO:0008270">
    <property type="term" value="F:zinc ion binding"/>
    <property type="evidence" value="ECO:0007669"/>
    <property type="project" value="InterPro"/>
</dbReference>
<keyword evidence="1" id="KW-0378">Hydrolase</keyword>
<accession>A0A1L7I2A3</accession>
<dbReference type="CDD" id="cd00085">
    <property type="entry name" value="HNHc"/>
    <property type="match status" value="1"/>
</dbReference>
<protein>
    <submittedName>
        <fullName evidence="1">HNH endonuclease</fullName>
    </submittedName>
</protein>
<reference evidence="1 2" key="1">
    <citation type="submission" date="2016-07" db="EMBL/GenBank/DDBJ databases">
        <title>Multi-omics approach to identify versatile polysaccharide utilization systems of a marine flavobacterium Gramella flava.</title>
        <authorList>
            <person name="Tang K."/>
        </authorList>
    </citation>
    <scope>NUCLEOTIDE SEQUENCE [LARGE SCALE GENOMIC DNA]</scope>
    <source>
        <strain evidence="1 2">JLT2011</strain>
    </source>
</reference>
<dbReference type="Gene3D" id="1.10.30.50">
    <property type="match status" value="1"/>
</dbReference>
<dbReference type="GO" id="GO:0004519">
    <property type="term" value="F:endonuclease activity"/>
    <property type="evidence" value="ECO:0007669"/>
    <property type="project" value="UniProtKB-KW"/>
</dbReference>
<dbReference type="InterPro" id="IPR003615">
    <property type="entry name" value="HNH_nuc"/>
</dbReference>
<dbReference type="RefSeq" id="WP_083643603.1">
    <property type="nucleotide sequence ID" value="NZ_AMRU01000002.1"/>
</dbReference>
<dbReference type="GO" id="GO:0003676">
    <property type="term" value="F:nucleic acid binding"/>
    <property type="evidence" value="ECO:0007669"/>
    <property type="project" value="InterPro"/>
</dbReference>
<dbReference type="Proteomes" id="UP000186230">
    <property type="component" value="Chromosome"/>
</dbReference>